<keyword evidence="2" id="KW-1185">Reference proteome</keyword>
<dbReference type="Proteomes" id="UP001652625">
    <property type="component" value="Chromosome 09"/>
</dbReference>
<dbReference type="SMART" id="SM00597">
    <property type="entry name" value="ZnF_TTF"/>
    <property type="match status" value="1"/>
</dbReference>
<organism evidence="2 3">
    <name type="scientific">Hydra vulgaris</name>
    <name type="common">Hydra</name>
    <name type="synonym">Hydra attenuata</name>
    <dbReference type="NCBI Taxonomy" id="6087"/>
    <lineage>
        <taxon>Eukaryota</taxon>
        <taxon>Metazoa</taxon>
        <taxon>Cnidaria</taxon>
        <taxon>Hydrozoa</taxon>
        <taxon>Hydroidolina</taxon>
        <taxon>Anthoathecata</taxon>
        <taxon>Aplanulata</taxon>
        <taxon>Hydridae</taxon>
        <taxon>Hydra</taxon>
    </lineage>
</organism>
<dbReference type="PANTHER" id="PTHR45749:SF37">
    <property type="entry name" value="OS05G0311600 PROTEIN"/>
    <property type="match status" value="1"/>
</dbReference>
<gene>
    <name evidence="3" type="primary">LOC136084615</name>
</gene>
<feature type="domain" description="TTF-type" evidence="1">
    <location>
        <begin position="27"/>
        <end position="116"/>
    </location>
</feature>
<evidence type="ECO:0000313" key="3">
    <source>
        <dbReference type="RefSeq" id="XP_065661008.1"/>
    </source>
</evidence>
<dbReference type="PANTHER" id="PTHR45749">
    <property type="match status" value="1"/>
</dbReference>
<dbReference type="InterPro" id="IPR025398">
    <property type="entry name" value="DUF4371"/>
</dbReference>
<sequence length="294" mass="33569">MLYLIALGPHQPKLTKYPVNTTVNNIKQHSFNPKWYNEYPLLEYSIVTDSAYCFVCTLFLNGPGRSYQDSAWVKPGIRQWHKMKSCGVKKFGKLQQHFSCFSHKAALHDYYQFTTTENHIDIILNISNRKEAIKLEQEKDFNKQIVVILFDIARTLSRQGLAFRGDSDESGGNFMQFVQLLSRHNPLLKRWMEESSLRSHKVTNLGPRSQNEFIKLLAKETCNIIIKEIHEANINSVSADTTPDISNQDRLSVCVRYVNSQGKSVERLLGIEKGNDKTGSGTASQIVNILLNSQ</sequence>
<evidence type="ECO:0000313" key="2">
    <source>
        <dbReference type="Proteomes" id="UP001652625"/>
    </source>
</evidence>
<reference evidence="3" key="1">
    <citation type="submission" date="2025-08" db="UniProtKB">
        <authorList>
            <consortium name="RefSeq"/>
        </authorList>
    </citation>
    <scope>IDENTIFICATION</scope>
</reference>
<dbReference type="RefSeq" id="XP_065661008.1">
    <property type="nucleotide sequence ID" value="XM_065804936.1"/>
</dbReference>
<dbReference type="GeneID" id="136084615"/>
<proteinExistence type="predicted"/>
<name>A0ABM4CH02_HYDVU</name>
<evidence type="ECO:0000259" key="1">
    <source>
        <dbReference type="SMART" id="SM00597"/>
    </source>
</evidence>
<dbReference type="Pfam" id="PF14291">
    <property type="entry name" value="DUF4371"/>
    <property type="match status" value="1"/>
</dbReference>
<dbReference type="InterPro" id="IPR006580">
    <property type="entry name" value="Znf_TTF"/>
</dbReference>
<protein>
    <submittedName>
        <fullName evidence="3">Uncharacterized protein LOC136084615</fullName>
    </submittedName>
</protein>
<accession>A0ABM4CH02</accession>